<dbReference type="FunFam" id="3.30.450.30:FF:000010">
    <property type="entry name" value="Profilin"/>
    <property type="match status" value="1"/>
</dbReference>
<dbReference type="PANTHER" id="PTHR13936:SF2">
    <property type="entry name" value="PROFILIN-3"/>
    <property type="match status" value="1"/>
</dbReference>
<dbReference type="GeneTree" id="ENSGT00940000153664"/>
<evidence type="ECO:0000256" key="1">
    <source>
        <dbReference type="ARBA" id="ARBA00004123"/>
    </source>
</evidence>
<keyword evidence="5" id="KW-0446">Lipid-binding</keyword>
<sequence>MNCWKYYIDCILSDRNIDDVAIVGLSDNKCVWAAKPGGLLSAVSPYEVDLITSQDRKTFLMTGITIAGKKCSVIRDSLLVEGDNVMDVRSKGGNSRSICVGRTPKALIFLMGNRGVHGGVLNQKIHDMIASMTLKYLL</sequence>
<dbReference type="GO" id="GO:0005856">
    <property type="term" value="C:cytoskeleton"/>
    <property type="evidence" value="ECO:0007669"/>
    <property type="project" value="UniProtKB-SubCell"/>
</dbReference>
<dbReference type="GO" id="GO:0032233">
    <property type="term" value="P:positive regulation of actin filament bundle assembly"/>
    <property type="evidence" value="ECO:0007669"/>
    <property type="project" value="TreeGrafter"/>
</dbReference>
<dbReference type="GO" id="GO:0008289">
    <property type="term" value="F:lipid binding"/>
    <property type="evidence" value="ECO:0007669"/>
    <property type="project" value="UniProtKB-KW"/>
</dbReference>
<organism evidence="11 12">
    <name type="scientific">Meleagris gallopavo</name>
    <name type="common">Wild turkey</name>
    <dbReference type="NCBI Taxonomy" id="9103"/>
    <lineage>
        <taxon>Eukaryota</taxon>
        <taxon>Metazoa</taxon>
        <taxon>Chordata</taxon>
        <taxon>Craniata</taxon>
        <taxon>Vertebrata</taxon>
        <taxon>Euteleostomi</taxon>
        <taxon>Archelosauria</taxon>
        <taxon>Archosauria</taxon>
        <taxon>Dinosauria</taxon>
        <taxon>Saurischia</taxon>
        <taxon>Theropoda</taxon>
        <taxon>Coelurosauria</taxon>
        <taxon>Aves</taxon>
        <taxon>Neognathae</taxon>
        <taxon>Galloanserae</taxon>
        <taxon>Galliformes</taxon>
        <taxon>Phasianidae</taxon>
        <taxon>Meleagridinae</taxon>
        <taxon>Meleagris</taxon>
    </lineage>
</organism>
<protein>
    <recommendedName>
        <fullName evidence="10">Profilin</fullName>
    </recommendedName>
</protein>
<keyword evidence="8" id="KW-0539">Nucleus</keyword>
<dbReference type="AlphaFoldDB" id="G1NRW9"/>
<dbReference type="InterPro" id="IPR005455">
    <property type="entry name" value="PFN_euk"/>
</dbReference>
<dbReference type="InterPro" id="IPR005454">
    <property type="entry name" value="Profilin1/2/3_vertebrate"/>
</dbReference>
<evidence type="ECO:0000313" key="12">
    <source>
        <dbReference type="Proteomes" id="UP000001645"/>
    </source>
</evidence>
<evidence type="ECO:0000256" key="7">
    <source>
        <dbReference type="ARBA" id="ARBA00023212"/>
    </source>
</evidence>
<evidence type="ECO:0000256" key="8">
    <source>
        <dbReference type="ARBA" id="ARBA00023242"/>
    </source>
</evidence>
<reference evidence="11" key="3">
    <citation type="submission" date="2025-09" db="UniProtKB">
        <authorList>
            <consortium name="Ensembl"/>
        </authorList>
    </citation>
    <scope>IDENTIFICATION</scope>
</reference>
<dbReference type="InterPro" id="IPR048278">
    <property type="entry name" value="PFN"/>
</dbReference>
<dbReference type="GO" id="GO:0003779">
    <property type="term" value="F:actin binding"/>
    <property type="evidence" value="ECO:0007669"/>
    <property type="project" value="UniProtKB-KW"/>
</dbReference>
<dbReference type="PRINTS" id="PR01639">
    <property type="entry name" value="PROFILINMAML"/>
</dbReference>
<proteinExistence type="inferred from homology"/>
<accession>G1NRW9</accession>
<dbReference type="GO" id="GO:0005737">
    <property type="term" value="C:cytoplasm"/>
    <property type="evidence" value="ECO:0007669"/>
    <property type="project" value="TreeGrafter"/>
</dbReference>
<evidence type="ECO:0000256" key="10">
    <source>
        <dbReference type="RuleBase" id="RU003909"/>
    </source>
</evidence>
<evidence type="ECO:0000313" key="11">
    <source>
        <dbReference type="Ensembl" id="ENSMGAP00000016877.3"/>
    </source>
</evidence>
<dbReference type="HOGENOM" id="CLU_123405_1_0_1"/>
<name>G1NRW9_MELGA</name>
<evidence type="ECO:0000256" key="4">
    <source>
        <dbReference type="ARBA" id="ARBA00022490"/>
    </source>
</evidence>
<keyword evidence="7" id="KW-0206">Cytoskeleton</keyword>
<comment type="subunit">
    <text evidence="9">Interacts with ACTRT3.</text>
</comment>
<dbReference type="GO" id="GO:0005634">
    <property type="term" value="C:nucleus"/>
    <property type="evidence" value="ECO:0007669"/>
    <property type="project" value="UniProtKB-SubCell"/>
</dbReference>
<keyword evidence="6 10" id="KW-0009">Actin-binding</keyword>
<dbReference type="SMART" id="SM00392">
    <property type="entry name" value="PROF"/>
    <property type="match status" value="1"/>
</dbReference>
<dbReference type="InterPro" id="IPR036140">
    <property type="entry name" value="PFN_sf"/>
</dbReference>
<evidence type="ECO:0000256" key="9">
    <source>
        <dbReference type="ARBA" id="ARBA00062875"/>
    </source>
</evidence>
<dbReference type="FunCoup" id="G1NRW9">
    <property type="interactions" value="22"/>
</dbReference>
<dbReference type="Bgee" id="ENSMGAG00000015933">
    <property type="expression patterns" value="Expressed in anatomical system and 1 other cell type or tissue"/>
</dbReference>
<dbReference type="Proteomes" id="UP000001645">
    <property type="component" value="Chromosome 2"/>
</dbReference>
<comment type="similarity">
    <text evidence="3 10">Belongs to the profilin family.</text>
</comment>
<evidence type="ECO:0000256" key="3">
    <source>
        <dbReference type="ARBA" id="ARBA00010058"/>
    </source>
</evidence>
<dbReference type="GO" id="GO:0030833">
    <property type="term" value="P:regulation of actin filament polymerization"/>
    <property type="evidence" value="ECO:0007669"/>
    <property type="project" value="TreeGrafter"/>
</dbReference>
<dbReference type="InParanoid" id="G1NRW9"/>
<dbReference type="Pfam" id="PF00235">
    <property type="entry name" value="Profilin"/>
    <property type="match status" value="1"/>
</dbReference>
<keyword evidence="12" id="KW-1185">Reference proteome</keyword>
<dbReference type="SUPFAM" id="SSF55770">
    <property type="entry name" value="Profilin (actin-binding protein)"/>
    <property type="match status" value="1"/>
</dbReference>
<evidence type="ECO:0000256" key="5">
    <source>
        <dbReference type="ARBA" id="ARBA00023121"/>
    </source>
</evidence>
<reference evidence="11" key="2">
    <citation type="submission" date="2025-08" db="UniProtKB">
        <authorList>
            <consortium name="Ensembl"/>
        </authorList>
    </citation>
    <scope>IDENTIFICATION</scope>
</reference>
<dbReference type="Ensembl" id="ENSMGAT00000017851.3">
    <property type="protein sequence ID" value="ENSMGAP00000016877.3"/>
    <property type="gene ID" value="ENSMGAG00000015933.3"/>
</dbReference>
<dbReference type="PANTHER" id="PTHR13936">
    <property type="entry name" value="PROFILIN"/>
    <property type="match status" value="1"/>
</dbReference>
<dbReference type="CDD" id="cd00148">
    <property type="entry name" value="PROF"/>
    <property type="match status" value="1"/>
</dbReference>
<evidence type="ECO:0000256" key="2">
    <source>
        <dbReference type="ARBA" id="ARBA00004245"/>
    </source>
</evidence>
<reference evidence="11 12" key="1">
    <citation type="journal article" date="2010" name="PLoS Biol.">
        <title>Multi-platform next-generation sequencing of the domestic turkey (Meleagris gallopavo): genome assembly and analysis.</title>
        <authorList>
            <person name="Dalloul R.A."/>
            <person name="Long J.A."/>
            <person name="Zimin A.V."/>
            <person name="Aslam L."/>
            <person name="Beal K."/>
            <person name="Blomberg L.A."/>
            <person name="Bouffard P."/>
            <person name="Burt D.W."/>
            <person name="Crasta O."/>
            <person name="Crooijmans R.P."/>
            <person name="Cooper K."/>
            <person name="Coulombe R.A."/>
            <person name="De S."/>
            <person name="Delany M.E."/>
            <person name="Dodgson J.B."/>
            <person name="Dong J.J."/>
            <person name="Evans C."/>
            <person name="Frederickson K.M."/>
            <person name="Flicek P."/>
            <person name="Florea L."/>
            <person name="Folkerts O."/>
            <person name="Groenen M.A."/>
            <person name="Harkins T.T."/>
            <person name="Herrero J."/>
            <person name="Hoffmann S."/>
            <person name="Megens H.J."/>
            <person name="Jiang A."/>
            <person name="de Jong P."/>
            <person name="Kaiser P."/>
            <person name="Kim H."/>
            <person name="Kim K.W."/>
            <person name="Kim S."/>
            <person name="Langenberger D."/>
            <person name="Lee M.K."/>
            <person name="Lee T."/>
            <person name="Mane S."/>
            <person name="Marcais G."/>
            <person name="Marz M."/>
            <person name="McElroy A.P."/>
            <person name="Modise T."/>
            <person name="Nefedov M."/>
            <person name="Notredame C."/>
            <person name="Paton I.R."/>
            <person name="Payne W.S."/>
            <person name="Pertea G."/>
            <person name="Prickett D."/>
            <person name="Puiu D."/>
            <person name="Qioa D."/>
            <person name="Raineri E."/>
            <person name="Ruffier M."/>
            <person name="Salzberg S.L."/>
            <person name="Schatz M.C."/>
            <person name="Scheuring C."/>
            <person name="Schmidt C.J."/>
            <person name="Schroeder S."/>
            <person name="Searle S.M."/>
            <person name="Smith E.J."/>
            <person name="Smith J."/>
            <person name="Sonstegard T.S."/>
            <person name="Stadler P.F."/>
            <person name="Tafer H."/>
            <person name="Tu Z.J."/>
            <person name="Van Tassell C.P."/>
            <person name="Vilella A.J."/>
            <person name="Williams K.P."/>
            <person name="Yorke J.A."/>
            <person name="Zhang L."/>
            <person name="Zhang H.B."/>
            <person name="Zhang X."/>
            <person name="Zhang Y."/>
            <person name="Reed K.M."/>
        </authorList>
    </citation>
    <scope>NUCLEOTIDE SEQUENCE [LARGE SCALE GENOMIC DNA]</scope>
</reference>
<keyword evidence="4" id="KW-0963">Cytoplasm</keyword>
<evidence type="ECO:0000256" key="6">
    <source>
        <dbReference type="ARBA" id="ARBA00023203"/>
    </source>
</evidence>
<comment type="subcellular location">
    <subcellularLocation>
        <location evidence="2">Cytoplasm</location>
        <location evidence="2">Cytoskeleton</location>
    </subcellularLocation>
    <subcellularLocation>
        <location evidence="1">Nucleus</location>
    </subcellularLocation>
</comment>
<dbReference type="Gene3D" id="3.30.450.30">
    <property type="entry name" value="Dynein light chain 2a, cytoplasmic"/>
    <property type="match status" value="1"/>
</dbReference>
<dbReference type="GO" id="GO:0030036">
    <property type="term" value="P:actin cytoskeleton organization"/>
    <property type="evidence" value="ECO:0007669"/>
    <property type="project" value="InterPro"/>
</dbReference>